<name>A0A9P7EFG5_9AGAM</name>
<evidence type="ECO:0000313" key="1">
    <source>
        <dbReference type="EMBL" id="KAG1819577.1"/>
    </source>
</evidence>
<accession>A0A9P7EFG5</accession>
<comment type="caution">
    <text evidence="1">The sequence shown here is derived from an EMBL/GenBank/DDBJ whole genome shotgun (WGS) entry which is preliminary data.</text>
</comment>
<evidence type="ECO:0008006" key="3">
    <source>
        <dbReference type="Google" id="ProtNLM"/>
    </source>
</evidence>
<dbReference type="GeneID" id="64626666"/>
<evidence type="ECO:0000313" key="2">
    <source>
        <dbReference type="Proteomes" id="UP000807769"/>
    </source>
</evidence>
<dbReference type="Proteomes" id="UP000807769">
    <property type="component" value="Unassembled WGS sequence"/>
</dbReference>
<protein>
    <recommendedName>
        <fullName evidence="3">Fungal lipase-like domain-containing protein</fullName>
    </recommendedName>
</protein>
<dbReference type="InterPro" id="IPR029058">
    <property type="entry name" value="AB_hydrolase_fold"/>
</dbReference>
<dbReference type="AlphaFoldDB" id="A0A9P7EFG5"/>
<dbReference type="Gene3D" id="3.40.50.1820">
    <property type="entry name" value="alpha/beta hydrolase"/>
    <property type="match status" value="1"/>
</dbReference>
<sequence length="430" mass="45672">MSSIQSGVPDINCLEPNNPASNTVNPMLRVSPEPGDVFQQVFALSMASNALYTLKGEQDALLNCLQTKLPGIISAIGGHPSVTFDDSGTREAYVVAVAGTNASSIYGWYENLAVGRVVDFSAWVGGGITQLPVPVNRGNIVPTGAYVAYGTAAAVHTLLTEPSPPGSVSAGLKLHEYLTNILAPESTTVVFTGHSLGGTLSPTLALALAGSDALKGEGLAWCTKRILSPAQNVKNIPSIYGVPAIPFIEFVVFWLIANVNKSHIVYAPLPSCILPGGKPEVTPGNVAEFLGVALGNHNTFYNDVFGVKLPDLECEELTKKTEEEISSGERNTLLKWRLQWLRCRQAAYSTTMRSEEFKYSNGPWSEHTVRSLIKITSMPGAVDEAFHNSIKTSRSSVGQSPSTHHHDKFTGIGAFSGCGNSAVLSGSANL</sequence>
<keyword evidence="2" id="KW-1185">Reference proteome</keyword>
<dbReference type="EMBL" id="JABBWG010000009">
    <property type="protein sequence ID" value="KAG1819577.1"/>
    <property type="molecule type" value="Genomic_DNA"/>
</dbReference>
<dbReference type="OrthoDB" id="406844at2759"/>
<organism evidence="1 2">
    <name type="scientific">Suillus subaureus</name>
    <dbReference type="NCBI Taxonomy" id="48587"/>
    <lineage>
        <taxon>Eukaryota</taxon>
        <taxon>Fungi</taxon>
        <taxon>Dikarya</taxon>
        <taxon>Basidiomycota</taxon>
        <taxon>Agaricomycotina</taxon>
        <taxon>Agaricomycetes</taxon>
        <taxon>Agaricomycetidae</taxon>
        <taxon>Boletales</taxon>
        <taxon>Suillineae</taxon>
        <taxon>Suillaceae</taxon>
        <taxon>Suillus</taxon>
    </lineage>
</organism>
<proteinExistence type="predicted"/>
<dbReference type="RefSeq" id="XP_041195112.1">
    <property type="nucleotide sequence ID" value="XM_041332649.1"/>
</dbReference>
<reference evidence="1" key="1">
    <citation type="journal article" date="2020" name="New Phytol.">
        <title>Comparative genomics reveals dynamic genome evolution in host specialist ectomycorrhizal fungi.</title>
        <authorList>
            <person name="Lofgren L.A."/>
            <person name="Nguyen N.H."/>
            <person name="Vilgalys R."/>
            <person name="Ruytinx J."/>
            <person name="Liao H.L."/>
            <person name="Branco S."/>
            <person name="Kuo A."/>
            <person name="LaButti K."/>
            <person name="Lipzen A."/>
            <person name="Andreopoulos W."/>
            <person name="Pangilinan J."/>
            <person name="Riley R."/>
            <person name="Hundley H."/>
            <person name="Na H."/>
            <person name="Barry K."/>
            <person name="Grigoriev I.V."/>
            <person name="Stajich J.E."/>
            <person name="Kennedy P.G."/>
        </authorList>
    </citation>
    <scope>NUCLEOTIDE SEQUENCE</scope>
    <source>
        <strain evidence="1">MN1</strain>
    </source>
</reference>
<gene>
    <name evidence="1" type="ORF">BJ212DRAFT_1298047</name>
</gene>
<dbReference type="SUPFAM" id="SSF53474">
    <property type="entry name" value="alpha/beta-Hydrolases"/>
    <property type="match status" value="1"/>
</dbReference>